<evidence type="ECO:0008006" key="3">
    <source>
        <dbReference type="Google" id="ProtNLM"/>
    </source>
</evidence>
<protein>
    <recommendedName>
        <fullName evidence="3">PEP-CTERM sorting domain-containing protein</fullName>
    </recommendedName>
</protein>
<dbReference type="EMBL" id="DRBS01000225">
    <property type="protein sequence ID" value="HDD44364.1"/>
    <property type="molecule type" value="Genomic_DNA"/>
</dbReference>
<evidence type="ECO:0000256" key="1">
    <source>
        <dbReference type="SAM" id="Phobius"/>
    </source>
</evidence>
<proteinExistence type="predicted"/>
<comment type="caution">
    <text evidence="2">The sequence shown here is derived from an EMBL/GenBank/DDBJ whole genome shotgun (WGS) entry which is preliminary data.</text>
</comment>
<keyword evidence="1" id="KW-0472">Membrane</keyword>
<sequence length="193" mass="21741">MVIILTSLLILNFNQTDRSIKFTTTITAITDLTNLKFFRVIDPDQDYNDYETYTTYNYRGYDDTLPAKFYVYAVGPYSNWTIGLFSDLSLTHNTGISEWWSVDPDFYLNENNNGDGDNSIGIAFDLGDLNAGQSVTFGYAYVLGENPSVAASAMISIPGSVFLLGTGLLSLVRIKIKQEEVLIFNHHKKHRHL</sequence>
<reference evidence="2" key="1">
    <citation type="journal article" date="2020" name="mSystems">
        <title>Genome- and Community-Level Interaction Insights into Carbon Utilization and Element Cycling Functions of Hydrothermarchaeota in Hydrothermal Sediment.</title>
        <authorList>
            <person name="Zhou Z."/>
            <person name="Liu Y."/>
            <person name="Xu W."/>
            <person name="Pan J."/>
            <person name="Luo Z.H."/>
            <person name="Li M."/>
        </authorList>
    </citation>
    <scope>NUCLEOTIDE SEQUENCE [LARGE SCALE GENOMIC DNA]</scope>
    <source>
        <strain evidence="2">HyVt-233</strain>
    </source>
</reference>
<accession>A0A7C0U2N3</accession>
<keyword evidence="1" id="KW-0812">Transmembrane</keyword>
<dbReference type="AlphaFoldDB" id="A0A7C0U2N3"/>
<evidence type="ECO:0000313" key="2">
    <source>
        <dbReference type="EMBL" id="HDD44364.1"/>
    </source>
</evidence>
<keyword evidence="1" id="KW-1133">Transmembrane helix</keyword>
<organism evidence="2">
    <name type="scientific">Desulfofervidus auxilii</name>
    <dbReference type="NCBI Taxonomy" id="1621989"/>
    <lineage>
        <taxon>Bacteria</taxon>
        <taxon>Pseudomonadati</taxon>
        <taxon>Thermodesulfobacteriota</taxon>
        <taxon>Candidatus Desulfofervidia</taxon>
        <taxon>Candidatus Desulfofervidales</taxon>
        <taxon>Candidatus Desulfofervidaceae</taxon>
        <taxon>Candidatus Desulfofervidus</taxon>
    </lineage>
</organism>
<name>A0A7C0U2N3_DESA2</name>
<feature type="transmembrane region" description="Helical" evidence="1">
    <location>
        <begin position="149"/>
        <end position="172"/>
    </location>
</feature>
<dbReference type="Proteomes" id="UP000886289">
    <property type="component" value="Unassembled WGS sequence"/>
</dbReference>
<gene>
    <name evidence="2" type="ORF">ENG63_05845</name>
</gene>